<sequence length="263" mass="27816">MSEQYVQLEGGGGGRRGGRGGEGREGGGERGREGGREREGRRGGGGGGEEEEEGRRRTFHPASGFNSIAFHGETASAPRCSTSMLRLHAPPPCSTSRICLQAPPTHTRSSTSWLHLQAPHSTLRLDQHVPPPPGSASSSQQLTHFGPRGAEGQGVEGQGVEGQGVEAAHHCITEWGQGSGCRLPTGLISRANQIAWYVLLTGLNSCFKPPPSHRTGESSSVQPSALGGGLLITRHTQHRAEVLSSSRTLESSRLTSFKPSPQR</sequence>
<feature type="compositionally biased region" description="Gly residues" evidence="1">
    <location>
        <begin position="149"/>
        <end position="162"/>
    </location>
</feature>
<feature type="compositionally biased region" description="Low complexity" evidence="1">
    <location>
        <begin position="243"/>
        <end position="256"/>
    </location>
</feature>
<evidence type="ECO:0000313" key="3">
    <source>
        <dbReference type="Proteomes" id="UP000314294"/>
    </source>
</evidence>
<protein>
    <submittedName>
        <fullName evidence="2">Uncharacterized protein</fullName>
    </submittedName>
</protein>
<feature type="compositionally biased region" description="Basic and acidic residues" evidence="1">
    <location>
        <begin position="19"/>
        <end position="42"/>
    </location>
</feature>
<comment type="caution">
    <text evidence="2">The sequence shown here is derived from an EMBL/GenBank/DDBJ whole genome shotgun (WGS) entry which is preliminary data.</text>
</comment>
<organism evidence="2 3">
    <name type="scientific">Liparis tanakae</name>
    <name type="common">Tanaka's snailfish</name>
    <dbReference type="NCBI Taxonomy" id="230148"/>
    <lineage>
        <taxon>Eukaryota</taxon>
        <taxon>Metazoa</taxon>
        <taxon>Chordata</taxon>
        <taxon>Craniata</taxon>
        <taxon>Vertebrata</taxon>
        <taxon>Euteleostomi</taxon>
        <taxon>Actinopterygii</taxon>
        <taxon>Neopterygii</taxon>
        <taxon>Teleostei</taxon>
        <taxon>Neoteleostei</taxon>
        <taxon>Acanthomorphata</taxon>
        <taxon>Eupercaria</taxon>
        <taxon>Perciformes</taxon>
        <taxon>Cottioidei</taxon>
        <taxon>Cottales</taxon>
        <taxon>Liparidae</taxon>
        <taxon>Liparis</taxon>
    </lineage>
</organism>
<reference evidence="2 3" key="1">
    <citation type="submission" date="2019-03" db="EMBL/GenBank/DDBJ databases">
        <title>First draft genome of Liparis tanakae, snailfish: a comprehensive survey of snailfish specific genes.</title>
        <authorList>
            <person name="Kim W."/>
            <person name="Song I."/>
            <person name="Jeong J.-H."/>
            <person name="Kim D."/>
            <person name="Kim S."/>
            <person name="Ryu S."/>
            <person name="Song J.Y."/>
            <person name="Lee S.K."/>
        </authorList>
    </citation>
    <scope>NUCLEOTIDE SEQUENCE [LARGE SCALE GENOMIC DNA]</scope>
    <source>
        <tissue evidence="2">Muscle</tissue>
    </source>
</reference>
<keyword evidence="3" id="KW-1185">Reference proteome</keyword>
<feature type="region of interest" description="Disordered" evidence="1">
    <location>
        <begin position="1"/>
        <end position="63"/>
    </location>
</feature>
<dbReference type="Proteomes" id="UP000314294">
    <property type="component" value="Unassembled WGS sequence"/>
</dbReference>
<feature type="region of interest" description="Disordered" evidence="1">
    <location>
        <begin position="210"/>
        <end position="263"/>
    </location>
</feature>
<dbReference type="AlphaFoldDB" id="A0A4Z2FNP8"/>
<gene>
    <name evidence="2" type="ORF">EYF80_047366</name>
</gene>
<proteinExistence type="predicted"/>
<name>A0A4Z2FNP8_9TELE</name>
<accession>A0A4Z2FNP8</accession>
<evidence type="ECO:0000256" key="1">
    <source>
        <dbReference type="SAM" id="MobiDB-lite"/>
    </source>
</evidence>
<dbReference type="EMBL" id="SRLO01001034">
    <property type="protein sequence ID" value="TNN42470.1"/>
    <property type="molecule type" value="Genomic_DNA"/>
</dbReference>
<evidence type="ECO:0000313" key="2">
    <source>
        <dbReference type="EMBL" id="TNN42470.1"/>
    </source>
</evidence>
<feature type="region of interest" description="Disordered" evidence="1">
    <location>
        <begin position="125"/>
        <end position="162"/>
    </location>
</feature>